<accession>A0A6J5LFE5</accession>
<proteinExistence type="predicted"/>
<sequence length="116" mass="11790">MTAPNVVNVATITGKTAVQAVGTSAAALITNSAGSNNVLKVNALYVSNVSGATASITVDIYRSATAYRIAYVMGVAVGVTMDILSKSIYLEEGDSLRLTANTASALEAVGSYEIIA</sequence>
<protein>
    <submittedName>
        <fullName evidence="1">Uncharacterized protein</fullName>
    </submittedName>
</protein>
<organism evidence="1">
    <name type="scientific">uncultured Caudovirales phage</name>
    <dbReference type="NCBI Taxonomy" id="2100421"/>
    <lineage>
        <taxon>Viruses</taxon>
        <taxon>Duplodnaviria</taxon>
        <taxon>Heunggongvirae</taxon>
        <taxon>Uroviricota</taxon>
        <taxon>Caudoviricetes</taxon>
        <taxon>Peduoviridae</taxon>
        <taxon>Maltschvirus</taxon>
        <taxon>Maltschvirus maltsch</taxon>
    </lineage>
</organism>
<reference evidence="1" key="1">
    <citation type="submission" date="2020-04" db="EMBL/GenBank/DDBJ databases">
        <authorList>
            <person name="Chiriac C."/>
            <person name="Salcher M."/>
            <person name="Ghai R."/>
            <person name="Kavagutti S V."/>
        </authorList>
    </citation>
    <scope>NUCLEOTIDE SEQUENCE</scope>
</reference>
<name>A0A6J5LFE5_9CAUD</name>
<evidence type="ECO:0000313" key="1">
    <source>
        <dbReference type="EMBL" id="CAB4132901.1"/>
    </source>
</evidence>
<dbReference type="EMBL" id="LR796271">
    <property type="protein sequence ID" value="CAB4132901.1"/>
    <property type="molecule type" value="Genomic_DNA"/>
</dbReference>
<gene>
    <name evidence="1" type="ORF">UFOVP140_2</name>
</gene>